<sequence length="110" mass="12113">MNAFFKALLNPFINAVQAVAHRIPRLTSWAIVAGLLLMAVALLHPEQMTVVLWKLCLVTLAAPVSYWIDRALSPLGRPHQMDPDSGCRDVAMFRRSLVFTACVLGLTLGL</sequence>
<accession>A0A9Q3ZH28</accession>
<feature type="transmembrane region" description="Helical" evidence="1">
    <location>
        <begin position="26"/>
        <end position="44"/>
    </location>
</feature>
<dbReference type="Proteomes" id="UP001107961">
    <property type="component" value="Unassembled WGS sequence"/>
</dbReference>
<comment type="caution">
    <text evidence="2">The sequence shown here is derived from an EMBL/GenBank/DDBJ whole genome shotgun (WGS) entry which is preliminary data.</text>
</comment>
<keyword evidence="1" id="KW-0472">Membrane</keyword>
<feature type="transmembrane region" description="Helical" evidence="1">
    <location>
        <begin position="50"/>
        <end position="68"/>
    </location>
</feature>
<proteinExistence type="predicted"/>
<dbReference type="InterPro" id="IPR025140">
    <property type="entry name" value="Holin_2-3"/>
</dbReference>
<evidence type="ECO:0000313" key="2">
    <source>
        <dbReference type="EMBL" id="MCE7510284.1"/>
    </source>
</evidence>
<keyword evidence="1" id="KW-1133">Transmembrane helix</keyword>
<evidence type="ECO:0000313" key="3">
    <source>
        <dbReference type="Proteomes" id="UP001107961"/>
    </source>
</evidence>
<dbReference type="Pfam" id="PF13272">
    <property type="entry name" value="Holin_2-3"/>
    <property type="match status" value="1"/>
</dbReference>
<dbReference type="RefSeq" id="WP_220387539.1">
    <property type="nucleotide sequence ID" value="NZ_CZHF01000026.1"/>
</dbReference>
<name>A0A9Q3ZH28_9GAMM</name>
<protein>
    <submittedName>
        <fullName evidence="2">Holin</fullName>
    </submittedName>
</protein>
<evidence type="ECO:0000256" key="1">
    <source>
        <dbReference type="SAM" id="Phobius"/>
    </source>
</evidence>
<dbReference type="AlphaFoldDB" id="A0A9Q3ZH28"/>
<organism evidence="2 3">
    <name type="scientific">Alloalcanivorax xenomutans</name>
    <dbReference type="NCBI Taxonomy" id="1094342"/>
    <lineage>
        <taxon>Bacteria</taxon>
        <taxon>Pseudomonadati</taxon>
        <taxon>Pseudomonadota</taxon>
        <taxon>Gammaproteobacteria</taxon>
        <taxon>Oceanospirillales</taxon>
        <taxon>Alcanivoracaceae</taxon>
        <taxon>Alloalcanivorax</taxon>
    </lineage>
</organism>
<gene>
    <name evidence="2" type="ORF">LZG35_16715</name>
</gene>
<reference evidence="2" key="1">
    <citation type="submission" date="2022-01" db="EMBL/GenBank/DDBJ databases">
        <authorList>
            <person name="Karlyshev A.V."/>
            <person name="Jaspars M."/>
        </authorList>
    </citation>
    <scope>NUCLEOTIDE SEQUENCE</scope>
    <source>
        <strain evidence="2">AGSA3-2</strain>
    </source>
</reference>
<keyword evidence="1" id="KW-0812">Transmembrane</keyword>
<keyword evidence="3" id="KW-1185">Reference proteome</keyword>
<dbReference type="EMBL" id="JAJVKT010000022">
    <property type="protein sequence ID" value="MCE7510284.1"/>
    <property type="molecule type" value="Genomic_DNA"/>
</dbReference>